<organism evidence="2 3">
    <name type="scientific">Nonomuraea antimicrobica</name>
    <dbReference type="NCBI Taxonomy" id="561173"/>
    <lineage>
        <taxon>Bacteria</taxon>
        <taxon>Bacillati</taxon>
        <taxon>Actinomycetota</taxon>
        <taxon>Actinomycetes</taxon>
        <taxon>Streptosporangiales</taxon>
        <taxon>Streptosporangiaceae</taxon>
        <taxon>Nonomuraea</taxon>
    </lineage>
</organism>
<accession>A0ABP7DD27</accession>
<protein>
    <submittedName>
        <fullName evidence="2">DUF4365 domain-containing protein</fullName>
    </submittedName>
</protein>
<dbReference type="Proteomes" id="UP001500902">
    <property type="component" value="Unassembled WGS sequence"/>
</dbReference>
<proteinExistence type="predicted"/>
<dbReference type="Pfam" id="PF14280">
    <property type="entry name" value="DUF4365"/>
    <property type="match status" value="1"/>
</dbReference>
<comment type="caution">
    <text evidence="2">The sequence shown here is derived from an EMBL/GenBank/DDBJ whole genome shotgun (WGS) entry which is preliminary data.</text>
</comment>
<evidence type="ECO:0000313" key="2">
    <source>
        <dbReference type="EMBL" id="GAA3702654.1"/>
    </source>
</evidence>
<sequence length="185" mass="20913">MSDAFIDAYGSAQDTRSKHFTTCMEQLQEAYVMGVASAAGCTVEFKRRDVFGIDIQLIRPPESTSEEEVSVYAQLKSTMTIKPDTTKNFFSYQFKKRQYMEHLVKRRSNPKAILIVMAMPTVQANWTLATHENLLISHSCYWVSLEGANIKPGVQAPSVRIPTGNIFDVRALKQIMDRLDRGEAL</sequence>
<feature type="domain" description="DUF4365" evidence="1">
    <location>
        <begin position="25"/>
        <end position="178"/>
    </location>
</feature>
<evidence type="ECO:0000259" key="1">
    <source>
        <dbReference type="Pfam" id="PF14280"/>
    </source>
</evidence>
<dbReference type="EMBL" id="BAAAZP010000170">
    <property type="protein sequence ID" value="GAA3702654.1"/>
    <property type="molecule type" value="Genomic_DNA"/>
</dbReference>
<reference evidence="3" key="1">
    <citation type="journal article" date="2019" name="Int. J. Syst. Evol. Microbiol.">
        <title>The Global Catalogue of Microorganisms (GCM) 10K type strain sequencing project: providing services to taxonomists for standard genome sequencing and annotation.</title>
        <authorList>
            <consortium name="The Broad Institute Genomics Platform"/>
            <consortium name="The Broad Institute Genome Sequencing Center for Infectious Disease"/>
            <person name="Wu L."/>
            <person name="Ma J."/>
        </authorList>
    </citation>
    <scope>NUCLEOTIDE SEQUENCE [LARGE SCALE GENOMIC DNA]</scope>
    <source>
        <strain evidence="3">JCM 16904</strain>
    </source>
</reference>
<dbReference type="RefSeq" id="WP_344890795.1">
    <property type="nucleotide sequence ID" value="NZ_BAAAZP010000170.1"/>
</dbReference>
<dbReference type="InterPro" id="IPR025375">
    <property type="entry name" value="DUF4365"/>
</dbReference>
<name>A0ABP7DD27_9ACTN</name>
<evidence type="ECO:0000313" key="3">
    <source>
        <dbReference type="Proteomes" id="UP001500902"/>
    </source>
</evidence>
<gene>
    <name evidence="2" type="ORF">GCM10022224_080570</name>
</gene>
<keyword evidence="3" id="KW-1185">Reference proteome</keyword>